<evidence type="ECO:0000256" key="7">
    <source>
        <dbReference type="ARBA" id="ARBA00022842"/>
    </source>
</evidence>
<gene>
    <name evidence="12" type="ORF">LX13_004320</name>
</gene>
<dbReference type="InterPro" id="IPR050499">
    <property type="entry name" value="PEP-utilizing_PTS_enzyme"/>
</dbReference>
<dbReference type="InterPro" id="IPR008731">
    <property type="entry name" value="PTS_EIN"/>
</dbReference>
<dbReference type="PANTHER" id="PTHR46244">
    <property type="entry name" value="PHOSPHOENOLPYRUVATE-PROTEIN PHOSPHOTRANSFERASE"/>
    <property type="match status" value="1"/>
</dbReference>
<organism evidence="12 13">
    <name type="scientific">Williamsia maris</name>
    <dbReference type="NCBI Taxonomy" id="72806"/>
    <lineage>
        <taxon>Bacteria</taxon>
        <taxon>Bacillati</taxon>
        <taxon>Actinomycetota</taxon>
        <taxon>Actinomycetes</taxon>
        <taxon>Mycobacteriales</taxon>
        <taxon>Nocardiaceae</taxon>
        <taxon>Williamsia</taxon>
    </lineage>
</organism>
<feature type="domain" description="Phosphotransferase system enzyme I N-terminal" evidence="11">
    <location>
        <begin position="48"/>
        <end position="163"/>
    </location>
</feature>
<dbReference type="InterPro" id="IPR000121">
    <property type="entry name" value="PEP_util_C"/>
</dbReference>
<reference evidence="12 13" key="1">
    <citation type="submission" date="2022-06" db="EMBL/GenBank/DDBJ databases">
        <title>Genomic Encyclopedia of Archaeal and Bacterial Type Strains, Phase II (KMG-II): from individual species to whole genera.</title>
        <authorList>
            <person name="Goeker M."/>
        </authorList>
    </citation>
    <scope>NUCLEOTIDE SEQUENCE [LARGE SCALE GENOMIC DNA]</scope>
    <source>
        <strain evidence="12 13">DSM 44693</strain>
    </source>
</reference>
<dbReference type="Pfam" id="PF00391">
    <property type="entry name" value="PEP-utilizers"/>
    <property type="match status" value="1"/>
</dbReference>
<comment type="cofactor">
    <cofactor evidence="1">
        <name>Mg(2+)</name>
        <dbReference type="ChEBI" id="CHEBI:18420"/>
    </cofactor>
</comment>
<dbReference type="PROSITE" id="PS00370">
    <property type="entry name" value="PEP_ENZYMES_PHOS_SITE"/>
    <property type="match status" value="1"/>
</dbReference>
<evidence type="ECO:0000313" key="13">
    <source>
        <dbReference type="Proteomes" id="UP001206895"/>
    </source>
</evidence>
<comment type="similarity">
    <text evidence="2">Belongs to the PEP-utilizing enzyme family.</text>
</comment>
<dbReference type="SUPFAM" id="SSF52009">
    <property type="entry name" value="Phosphohistidine domain"/>
    <property type="match status" value="1"/>
</dbReference>
<accession>A0ABT1HKL1</accession>
<protein>
    <recommendedName>
        <fullName evidence="3">Phosphoenolpyruvate-protein phosphotransferase</fullName>
    </recommendedName>
    <alternativeName>
        <fullName evidence="8">Phosphotransferase system, enzyme I</fullName>
    </alternativeName>
</protein>
<keyword evidence="13" id="KW-1185">Reference proteome</keyword>
<dbReference type="InterPro" id="IPR036618">
    <property type="entry name" value="PtsI_HPr-bd_sf"/>
</dbReference>
<evidence type="ECO:0000256" key="6">
    <source>
        <dbReference type="ARBA" id="ARBA00022777"/>
    </source>
</evidence>
<comment type="caution">
    <text evidence="12">The sequence shown here is derived from an EMBL/GenBank/DDBJ whole genome shotgun (WGS) entry which is preliminary data.</text>
</comment>
<dbReference type="Gene3D" id="3.20.20.60">
    <property type="entry name" value="Phosphoenolpyruvate-binding domains"/>
    <property type="match status" value="1"/>
</dbReference>
<dbReference type="InterPro" id="IPR018274">
    <property type="entry name" value="PEP_util_AS"/>
</dbReference>
<keyword evidence="7" id="KW-0460">Magnesium</keyword>
<keyword evidence="4" id="KW-0808">Transferase</keyword>
<name>A0ABT1HKL1_9NOCA</name>
<dbReference type="PRINTS" id="PR01736">
    <property type="entry name" value="PHPHTRNFRASE"/>
</dbReference>
<dbReference type="InterPro" id="IPR036637">
    <property type="entry name" value="Phosphohistidine_dom_sf"/>
</dbReference>
<evidence type="ECO:0000259" key="10">
    <source>
        <dbReference type="Pfam" id="PF02896"/>
    </source>
</evidence>
<dbReference type="Pfam" id="PF02896">
    <property type="entry name" value="PEP-utilizers_C"/>
    <property type="match status" value="1"/>
</dbReference>
<evidence type="ECO:0000256" key="5">
    <source>
        <dbReference type="ARBA" id="ARBA00022723"/>
    </source>
</evidence>
<dbReference type="Proteomes" id="UP001206895">
    <property type="component" value="Unassembled WGS sequence"/>
</dbReference>
<dbReference type="InterPro" id="IPR008279">
    <property type="entry name" value="PEP-util_enz_mobile_dom"/>
</dbReference>
<proteinExistence type="inferred from homology"/>
<evidence type="ECO:0000256" key="1">
    <source>
        <dbReference type="ARBA" id="ARBA00001946"/>
    </source>
</evidence>
<evidence type="ECO:0000256" key="3">
    <source>
        <dbReference type="ARBA" id="ARBA00016544"/>
    </source>
</evidence>
<dbReference type="PROSITE" id="PS00742">
    <property type="entry name" value="PEP_ENZYMES_2"/>
    <property type="match status" value="1"/>
</dbReference>
<evidence type="ECO:0000259" key="9">
    <source>
        <dbReference type="Pfam" id="PF00391"/>
    </source>
</evidence>
<evidence type="ECO:0000256" key="4">
    <source>
        <dbReference type="ARBA" id="ARBA00022679"/>
    </source>
</evidence>
<keyword evidence="6" id="KW-0418">Kinase</keyword>
<dbReference type="InterPro" id="IPR015813">
    <property type="entry name" value="Pyrv/PenolPyrv_kinase-like_dom"/>
</dbReference>
<evidence type="ECO:0000259" key="11">
    <source>
        <dbReference type="Pfam" id="PF05524"/>
    </source>
</evidence>
<evidence type="ECO:0000256" key="2">
    <source>
        <dbReference type="ARBA" id="ARBA00007837"/>
    </source>
</evidence>
<dbReference type="Pfam" id="PF05524">
    <property type="entry name" value="PEP-utilisers_N"/>
    <property type="match status" value="1"/>
</dbReference>
<dbReference type="SUPFAM" id="SSF51621">
    <property type="entry name" value="Phosphoenolpyruvate/pyruvate domain"/>
    <property type="match status" value="1"/>
</dbReference>
<dbReference type="Gene3D" id="3.50.30.10">
    <property type="entry name" value="Phosphohistidine domain"/>
    <property type="match status" value="1"/>
</dbReference>
<dbReference type="Gene3D" id="1.10.274.10">
    <property type="entry name" value="PtsI, HPr-binding domain"/>
    <property type="match status" value="1"/>
</dbReference>
<dbReference type="SUPFAM" id="SSF47831">
    <property type="entry name" value="Enzyme I of the PEP:sugar phosphotransferase system HPr-binding (sub)domain"/>
    <property type="match status" value="1"/>
</dbReference>
<dbReference type="InterPro" id="IPR040442">
    <property type="entry name" value="Pyrv_kinase-like_dom_sf"/>
</dbReference>
<evidence type="ECO:0000313" key="12">
    <source>
        <dbReference type="EMBL" id="MCP2178479.1"/>
    </source>
</evidence>
<evidence type="ECO:0000256" key="8">
    <source>
        <dbReference type="ARBA" id="ARBA00033235"/>
    </source>
</evidence>
<dbReference type="EMBL" id="JAMTCJ010000004">
    <property type="protein sequence ID" value="MCP2178479.1"/>
    <property type="molecule type" value="Genomic_DNA"/>
</dbReference>
<sequence>MSLFTPGCVDKSSFSCNLNHMAPQNDVQLAHRTPSTDTSSESPSVLSGTPVVAGVAYAPVMWPGPRPELPGAGAPPADVEAECDRFAAATVIVADRLRVRASASTGVASEVLSATAALAEDRGWIGAAQKLIRAGSPAPNAAVDATEQFAAVFTKLGGLMAERVTDLMDVRDRVLAELAGDPEPGLAQPTSEVILFADDLAPADTSGLDPSMVRGLATRFGGPTSHTAIIARQLGIPCVVAVADLAAVSAGTPVMLDGTAGTVTLGCDPDDARAQVAESLRQSALVSRWTGPGRTADGVEVSILANVQDGASARTATDFPVAGIGLFRTELAFLDRASEPTVAEQTTLYQEVVDAFATDSGAHTAKIVIRTLDAGSDKPLLFADQGTEANPALGVRGLRIAFADPGLLDRQLDAIAAAARATGGSPWVMAPMVATAAEARGFAAKVRERGLTAGVMIEIPSAALLAPAILAEVDFVSIGTNDLTQYTMAADRMSSELAGLTDPWQPAVLALIDRVASSGAAVSKSVGVCGEAAADPLLACVLVGMGVTSLSSAPAAAAGVGAALADVTLAQCQAAARAALATADPAAARLAVADALHA</sequence>
<feature type="domain" description="PEP-utilising enzyme C-terminal" evidence="10">
    <location>
        <begin position="292"/>
        <end position="565"/>
    </location>
</feature>
<dbReference type="PANTHER" id="PTHR46244:SF3">
    <property type="entry name" value="PHOSPHOENOLPYRUVATE-PROTEIN PHOSPHOTRANSFERASE"/>
    <property type="match status" value="1"/>
</dbReference>
<feature type="domain" description="PEP-utilising enzyme mobile" evidence="9">
    <location>
        <begin position="191"/>
        <end position="261"/>
    </location>
</feature>
<dbReference type="InterPro" id="IPR023151">
    <property type="entry name" value="PEP_util_CS"/>
</dbReference>
<keyword evidence="5" id="KW-0479">Metal-binding</keyword>